<accession>A0A830EL30</accession>
<protein>
    <submittedName>
        <fullName evidence="2">Uncharacterized protein</fullName>
    </submittedName>
</protein>
<dbReference type="AlphaFoldDB" id="A0A830EL30"/>
<keyword evidence="1" id="KW-1133">Transmembrane helix</keyword>
<organism evidence="2 3">
    <name type="scientific">Haloarcula sebkhae</name>
    <dbReference type="NCBI Taxonomy" id="932660"/>
    <lineage>
        <taxon>Archaea</taxon>
        <taxon>Methanobacteriati</taxon>
        <taxon>Methanobacteriota</taxon>
        <taxon>Stenosarchaea group</taxon>
        <taxon>Halobacteria</taxon>
        <taxon>Halobacteriales</taxon>
        <taxon>Haloarculaceae</taxon>
        <taxon>Haloarcula</taxon>
    </lineage>
</organism>
<evidence type="ECO:0000313" key="2">
    <source>
        <dbReference type="EMBL" id="GGK55964.1"/>
    </source>
</evidence>
<comment type="caution">
    <text evidence="2">The sequence shown here is derived from an EMBL/GenBank/DDBJ whole genome shotgun (WGS) entry which is preliminary data.</text>
</comment>
<dbReference type="RefSeq" id="WP_229775206.1">
    <property type="nucleotide sequence ID" value="NZ_BMPD01000001.1"/>
</dbReference>
<keyword evidence="1" id="KW-0472">Membrane</keyword>
<keyword evidence="1" id="KW-0812">Transmembrane</keyword>
<dbReference type="Proteomes" id="UP000614221">
    <property type="component" value="Unassembled WGS sequence"/>
</dbReference>
<feature type="transmembrane region" description="Helical" evidence="1">
    <location>
        <begin position="32"/>
        <end position="49"/>
    </location>
</feature>
<gene>
    <name evidence="2" type="ORF">GCM10009067_05560</name>
</gene>
<feature type="transmembrane region" description="Helical" evidence="1">
    <location>
        <begin position="90"/>
        <end position="113"/>
    </location>
</feature>
<reference evidence="2" key="2">
    <citation type="submission" date="2020-09" db="EMBL/GenBank/DDBJ databases">
        <authorList>
            <person name="Sun Q."/>
            <person name="Ohkuma M."/>
        </authorList>
    </citation>
    <scope>NUCLEOTIDE SEQUENCE</scope>
    <source>
        <strain evidence="2">JCM 19018</strain>
    </source>
</reference>
<name>A0A830EL30_9EURY</name>
<sequence length="130" mass="13756">MPRSWRRWLFGAAGASAVTVLAWQFLVTDPVLLSTFALTLFAAIVGLYTQRNALPIFSRGGTWGGAFAGVTTYVVVTLQQQLALPGDQAFVVTLTVLGLTSFSLAVGSALTIVSTDNGTTSRDGNDRTEV</sequence>
<feature type="transmembrane region" description="Helical" evidence="1">
    <location>
        <begin position="61"/>
        <end position="78"/>
    </location>
</feature>
<evidence type="ECO:0000256" key="1">
    <source>
        <dbReference type="SAM" id="Phobius"/>
    </source>
</evidence>
<evidence type="ECO:0000313" key="3">
    <source>
        <dbReference type="Proteomes" id="UP000614221"/>
    </source>
</evidence>
<proteinExistence type="predicted"/>
<dbReference type="EMBL" id="BMPD01000001">
    <property type="protein sequence ID" value="GGK55964.1"/>
    <property type="molecule type" value="Genomic_DNA"/>
</dbReference>
<reference evidence="2" key="1">
    <citation type="journal article" date="2014" name="Int. J. Syst. Evol. Microbiol.">
        <title>Complete genome sequence of Corynebacterium casei LMG S-19264T (=DSM 44701T), isolated from a smear-ripened cheese.</title>
        <authorList>
            <consortium name="US DOE Joint Genome Institute (JGI-PGF)"/>
            <person name="Walter F."/>
            <person name="Albersmeier A."/>
            <person name="Kalinowski J."/>
            <person name="Ruckert C."/>
        </authorList>
    </citation>
    <scope>NUCLEOTIDE SEQUENCE</scope>
    <source>
        <strain evidence="2">JCM 19018</strain>
    </source>
</reference>